<sequence length="217" mass="25320">MLGDEEQITKPQCEYYTKTNLKDYLNEEDDSFKIGCANAYSHITNIHYHPDKNIISAFCEYTNYWFYGKLKSTDKITYNEKLLQEFFKGNGNLEYCVGHTEAIDEHTYSYLKKLEKLYEKFYIFEKKPSTQVHNRCEKGDECVQGYKKHKSTCIENGNNRFCNELENFRDLFNTHLKSQTECKHIGELPSFQGSSLAATISIPVSVMSVISFFSFVT</sequence>
<dbReference type="GeneID" id="14690879"/>
<organism evidence="2 3">
    <name type="scientific">Plasmodium cynomolgi (strain B)</name>
    <dbReference type="NCBI Taxonomy" id="1120755"/>
    <lineage>
        <taxon>Eukaryota</taxon>
        <taxon>Sar</taxon>
        <taxon>Alveolata</taxon>
        <taxon>Apicomplexa</taxon>
        <taxon>Aconoidasida</taxon>
        <taxon>Haemosporida</taxon>
        <taxon>Plasmodiidae</taxon>
        <taxon>Plasmodium</taxon>
        <taxon>Plasmodium (Plasmodium)</taxon>
    </lineage>
</organism>
<name>K6V633_PLACD</name>
<accession>K6V633</accession>
<keyword evidence="3" id="KW-1185">Reference proteome</keyword>
<dbReference type="VEuPathDB" id="PlasmoDB:PCYB_021060"/>
<keyword evidence="1" id="KW-1133">Transmembrane helix</keyword>
<dbReference type="AlphaFoldDB" id="K6V633"/>
<evidence type="ECO:0000256" key="1">
    <source>
        <dbReference type="SAM" id="Phobius"/>
    </source>
</evidence>
<dbReference type="OrthoDB" id="387682at2759"/>
<reference evidence="2 3" key="1">
    <citation type="journal article" date="2012" name="Nat. Genet.">
        <title>Plasmodium cynomolgi genome sequences provide insight into Plasmodium vivax and the monkey malaria clade.</title>
        <authorList>
            <person name="Tachibana S."/>
            <person name="Sullivan S.A."/>
            <person name="Kawai S."/>
            <person name="Nakamura S."/>
            <person name="Kim H.R."/>
            <person name="Goto N."/>
            <person name="Arisue N."/>
            <person name="Palacpac N.M.Q."/>
            <person name="Honma H."/>
            <person name="Yagi M."/>
            <person name="Tougan T."/>
            <person name="Katakai Y."/>
            <person name="Kaneko O."/>
            <person name="Mita T."/>
            <person name="Kita K."/>
            <person name="Yasutomi Y."/>
            <person name="Sutton P.L."/>
            <person name="Shakhbatyan R."/>
            <person name="Horii T."/>
            <person name="Yasunaga T."/>
            <person name="Barnwell J.W."/>
            <person name="Escalante A.A."/>
            <person name="Carlton J.M."/>
            <person name="Tanabe K."/>
        </authorList>
    </citation>
    <scope>NUCLEOTIDE SEQUENCE [LARGE SCALE GENOMIC DNA]</scope>
    <source>
        <strain evidence="2 3">B</strain>
    </source>
</reference>
<feature type="transmembrane region" description="Helical" evidence="1">
    <location>
        <begin position="196"/>
        <end position="216"/>
    </location>
</feature>
<proteinExistence type="predicted"/>
<keyword evidence="1" id="KW-0472">Membrane</keyword>
<keyword evidence="1" id="KW-0812">Transmembrane</keyword>
<dbReference type="EMBL" id="DF157094">
    <property type="protein sequence ID" value="GAB64537.1"/>
    <property type="molecule type" value="Genomic_DNA"/>
</dbReference>
<gene>
    <name evidence="2" type="ORF">PCYB_021060</name>
</gene>
<dbReference type="RefSeq" id="XP_004220504.1">
    <property type="nucleotide sequence ID" value="XM_004220456.1"/>
</dbReference>
<evidence type="ECO:0000313" key="2">
    <source>
        <dbReference type="EMBL" id="GAB64537.1"/>
    </source>
</evidence>
<dbReference type="PhylomeDB" id="K6V633"/>
<evidence type="ECO:0000313" key="3">
    <source>
        <dbReference type="Proteomes" id="UP000006319"/>
    </source>
</evidence>
<protein>
    <submittedName>
        <fullName evidence="2">VIR-like CYIR protein</fullName>
    </submittedName>
</protein>
<dbReference type="KEGG" id="pcy:PCYB_021060"/>
<feature type="non-terminal residue" evidence="2">
    <location>
        <position position="217"/>
    </location>
</feature>
<dbReference type="Proteomes" id="UP000006319">
    <property type="component" value="Chromosome 2"/>
</dbReference>